<feature type="compositionally biased region" description="Low complexity" evidence="1">
    <location>
        <begin position="832"/>
        <end position="844"/>
    </location>
</feature>
<feature type="region of interest" description="Disordered" evidence="1">
    <location>
        <begin position="324"/>
        <end position="380"/>
    </location>
</feature>
<feature type="compositionally biased region" description="Polar residues" evidence="1">
    <location>
        <begin position="412"/>
        <end position="421"/>
    </location>
</feature>
<feature type="compositionally biased region" description="Low complexity" evidence="1">
    <location>
        <begin position="561"/>
        <end position="575"/>
    </location>
</feature>
<feature type="region of interest" description="Disordered" evidence="1">
    <location>
        <begin position="230"/>
        <end position="275"/>
    </location>
</feature>
<feature type="region of interest" description="Disordered" evidence="1">
    <location>
        <begin position="771"/>
        <end position="880"/>
    </location>
</feature>
<dbReference type="AlphaFoldDB" id="A0A4V1ISP2"/>
<proteinExistence type="predicted"/>
<feature type="compositionally biased region" description="Low complexity" evidence="1">
    <location>
        <begin position="464"/>
        <end position="487"/>
    </location>
</feature>
<dbReference type="Proteomes" id="UP000269721">
    <property type="component" value="Unassembled WGS sequence"/>
</dbReference>
<feature type="compositionally biased region" description="Acidic residues" evidence="1">
    <location>
        <begin position="850"/>
        <end position="861"/>
    </location>
</feature>
<protein>
    <submittedName>
        <fullName evidence="2">Uncharacterized protein</fullName>
    </submittedName>
</protein>
<sequence>MNGFLTKPWLVRAVSKSLDNDTLPVNAQLLEPRCSGRSMFLQVGQALQVCRSTATNASARPCRKRPFALSEGAVQRSDGRVEYQRRGGAWDDIKMGPGQGSSMSHQSITALRGSHVTIKEARFFLRPTSGAYIVELEVQDFEAHSVNACEISGEVRNLNSVPAVRGRLDDLFQRLTRPLEDTEPDGITDVLDAMGATKEFEELTDADCEISLSQVEIIKQLHAEWRIISSTPSTPANRPTPRQCLSTASSLSQTVQRTQARTPSSRSFAASKAATPGSVGRSFLTEFGNLGTKSAAASSPATEDAEARSAKVGSIKAKIAVHHVRTNSPTRGRDQPPFFQTQAPDDVDDDAAPFGAHTQAPEHTGLDLSYSADDDLDDAEDERHGGVAVMELPIPTFMLHSQEADAGEEPTDSQSGTSQAAQPAGSDAAVTLCEMGPGTGEDAPERTTVAPLEVYNPTSSSSARRSQTLESRSRLSSSPASKSSNQRLSYVETRISMYSQGAEAGVGEDPAGRQPYMSDHGGPRSQMRAGPEEDALRRTTASILGEARNSMVSCDGRSHESQALPPSSPASQSGSEHLSRHSMFSSGAGENPQDLRRDKSEAAPRHTTPAVLDEVHNPMPSSAPYPSRTRDPQAHLPTSKPSRQQLPHVDSAETRLSRLSQRVKAGAWEDLEGPEHGPDRGSPHCEEAEENSPERATAAPLDKVHSSSPRHSRTHETQSYPSTSLTSKPSTERIAHVHSTQPRTSMFSQGWEAIAGKDLRGLQFDILPTVQPAGLNRGVPPGELRTGPEVDGTALTTASLIDEVLSPISSSESQAHPPASKPSSQNPFRFGSNPPRNSPSPSRANRSEEPDSDASDCDSDIDGTIGPPIDEDSQYQFETLCPYIEGDNMSTEDSSPPLSTADPVAVEVTDWPGSPVEEAGLAGSTRGYASEDDYMSADDYLPPPVISLGPESAAEE</sequence>
<accession>A0A4V1ISP2</accession>
<evidence type="ECO:0000313" key="2">
    <source>
        <dbReference type="EMBL" id="RKO94247.1"/>
    </source>
</evidence>
<feature type="compositionally biased region" description="Polar residues" evidence="1">
    <location>
        <begin position="243"/>
        <end position="268"/>
    </location>
</feature>
<evidence type="ECO:0000256" key="1">
    <source>
        <dbReference type="SAM" id="MobiDB-lite"/>
    </source>
</evidence>
<feature type="region of interest" description="Disordered" evidence="1">
    <location>
        <begin position="910"/>
        <end position="956"/>
    </location>
</feature>
<dbReference type="EMBL" id="KZ993956">
    <property type="protein sequence ID" value="RKO94247.1"/>
    <property type="molecule type" value="Genomic_DNA"/>
</dbReference>
<feature type="non-terminal residue" evidence="2">
    <location>
        <position position="956"/>
    </location>
</feature>
<keyword evidence="3" id="KW-1185">Reference proteome</keyword>
<feature type="region of interest" description="Disordered" evidence="1">
    <location>
        <begin position="501"/>
        <end position="748"/>
    </location>
</feature>
<feature type="compositionally biased region" description="Basic and acidic residues" evidence="1">
    <location>
        <begin position="673"/>
        <end position="686"/>
    </location>
</feature>
<feature type="compositionally biased region" description="Polar residues" evidence="1">
    <location>
        <begin position="738"/>
        <end position="748"/>
    </location>
</feature>
<reference evidence="3" key="1">
    <citation type="journal article" date="2018" name="Nat. Microbiol.">
        <title>Leveraging single-cell genomics to expand the fungal tree of life.</title>
        <authorList>
            <person name="Ahrendt S.R."/>
            <person name="Quandt C.A."/>
            <person name="Ciobanu D."/>
            <person name="Clum A."/>
            <person name="Salamov A."/>
            <person name="Andreopoulos B."/>
            <person name="Cheng J.F."/>
            <person name="Woyke T."/>
            <person name="Pelin A."/>
            <person name="Henrissat B."/>
            <person name="Reynolds N.K."/>
            <person name="Benny G.L."/>
            <person name="Smith M.E."/>
            <person name="James T.Y."/>
            <person name="Grigoriev I.V."/>
        </authorList>
    </citation>
    <scope>NUCLEOTIDE SEQUENCE [LARGE SCALE GENOMIC DNA]</scope>
</reference>
<evidence type="ECO:0000313" key="3">
    <source>
        <dbReference type="Proteomes" id="UP000269721"/>
    </source>
</evidence>
<name>A0A4V1ISP2_9FUNG</name>
<feature type="region of interest" description="Disordered" evidence="1">
    <location>
        <begin position="403"/>
        <end position="488"/>
    </location>
</feature>
<feature type="compositionally biased region" description="Basic and acidic residues" evidence="1">
    <location>
        <begin position="593"/>
        <end position="604"/>
    </location>
</feature>
<organism evidence="2 3">
    <name type="scientific">Blyttiomyces helicus</name>
    <dbReference type="NCBI Taxonomy" id="388810"/>
    <lineage>
        <taxon>Eukaryota</taxon>
        <taxon>Fungi</taxon>
        <taxon>Fungi incertae sedis</taxon>
        <taxon>Chytridiomycota</taxon>
        <taxon>Chytridiomycota incertae sedis</taxon>
        <taxon>Chytridiomycetes</taxon>
        <taxon>Chytridiomycetes incertae sedis</taxon>
        <taxon>Blyttiomyces</taxon>
    </lineage>
</organism>
<gene>
    <name evidence="2" type="ORF">BDK51DRAFT_38978</name>
</gene>
<feature type="compositionally biased region" description="Polar residues" evidence="1">
    <location>
        <begin position="717"/>
        <end position="729"/>
    </location>
</feature>